<dbReference type="PANTHER" id="PTHR43300:SF7">
    <property type="entry name" value="UDP-N-ACETYLBACILLOSAMINE N-ACETYLTRANSFERASE"/>
    <property type="match status" value="1"/>
</dbReference>
<keyword evidence="2" id="KW-0677">Repeat</keyword>
<evidence type="ECO:0000313" key="5">
    <source>
        <dbReference type="Proteomes" id="UP000657931"/>
    </source>
</evidence>
<dbReference type="SUPFAM" id="SSF51161">
    <property type="entry name" value="Trimeric LpxA-like enzymes"/>
    <property type="match status" value="1"/>
</dbReference>
<dbReference type="InterPro" id="IPR011004">
    <property type="entry name" value="Trimer_LpxA-like_sf"/>
</dbReference>
<evidence type="ECO:0000259" key="3">
    <source>
        <dbReference type="Pfam" id="PF17836"/>
    </source>
</evidence>
<dbReference type="InterPro" id="IPR050179">
    <property type="entry name" value="Trans_hexapeptide_repeat"/>
</dbReference>
<dbReference type="Gene3D" id="2.160.10.10">
    <property type="entry name" value="Hexapeptide repeat proteins"/>
    <property type="match status" value="1"/>
</dbReference>
<reference evidence="4 5" key="1">
    <citation type="submission" date="2020-08" db="EMBL/GenBank/DDBJ databases">
        <title>A Genomic Blueprint of the Chicken Gut Microbiome.</title>
        <authorList>
            <person name="Gilroy R."/>
            <person name="Ravi A."/>
            <person name="Getino M."/>
            <person name="Pursley I."/>
            <person name="Horton D.L."/>
            <person name="Alikhan N.-F."/>
            <person name="Baker D."/>
            <person name="Gharbi K."/>
            <person name="Hall N."/>
            <person name="Watson M."/>
            <person name="Adriaenssens E.M."/>
            <person name="Foster-Nyarko E."/>
            <person name="Jarju S."/>
            <person name="Secka A."/>
            <person name="Antonio M."/>
            <person name="Oren A."/>
            <person name="Chaudhuri R."/>
            <person name="La Ragione R.M."/>
            <person name="Hildebrand F."/>
            <person name="Pallen M.J."/>
        </authorList>
    </citation>
    <scope>NUCLEOTIDE SEQUENCE [LARGE SCALE GENOMIC DNA]</scope>
    <source>
        <strain evidence="4 5">Sa5YUA1</strain>
    </source>
</reference>
<feature type="domain" description="PglD N-terminal" evidence="3">
    <location>
        <begin position="2"/>
        <end position="80"/>
    </location>
</feature>
<dbReference type="PROSITE" id="PS00101">
    <property type="entry name" value="HEXAPEP_TRANSFERASES"/>
    <property type="match status" value="1"/>
</dbReference>
<dbReference type="EMBL" id="JACSQT010000012">
    <property type="protein sequence ID" value="MBD7939091.1"/>
    <property type="molecule type" value="Genomic_DNA"/>
</dbReference>
<organism evidence="4 5">
    <name type="scientific">Cytobacillus stercorigallinarum</name>
    <dbReference type="NCBI Taxonomy" id="2762240"/>
    <lineage>
        <taxon>Bacteria</taxon>
        <taxon>Bacillati</taxon>
        <taxon>Bacillota</taxon>
        <taxon>Bacilli</taxon>
        <taxon>Bacillales</taxon>
        <taxon>Bacillaceae</taxon>
        <taxon>Cytobacillus</taxon>
    </lineage>
</organism>
<dbReference type="InterPro" id="IPR041561">
    <property type="entry name" value="PglD_N"/>
</dbReference>
<protein>
    <submittedName>
        <fullName evidence="4">Acetyltransferase</fullName>
    </submittedName>
</protein>
<dbReference type="InterPro" id="IPR020019">
    <property type="entry name" value="AcTrfase_PglD-like"/>
</dbReference>
<dbReference type="InterPro" id="IPR018357">
    <property type="entry name" value="Hexapep_transf_CS"/>
</dbReference>
<proteinExistence type="predicted"/>
<comment type="caution">
    <text evidence="4">The sequence shown here is derived from an EMBL/GenBank/DDBJ whole genome shotgun (WGS) entry which is preliminary data.</text>
</comment>
<name>A0ABR8QU70_9BACI</name>
<dbReference type="CDD" id="cd03360">
    <property type="entry name" value="LbH_AT_putative"/>
    <property type="match status" value="1"/>
</dbReference>
<dbReference type="Proteomes" id="UP000657931">
    <property type="component" value="Unassembled WGS sequence"/>
</dbReference>
<evidence type="ECO:0000313" key="4">
    <source>
        <dbReference type="EMBL" id="MBD7939091.1"/>
    </source>
</evidence>
<keyword evidence="5" id="KW-1185">Reference proteome</keyword>
<evidence type="ECO:0000256" key="2">
    <source>
        <dbReference type="ARBA" id="ARBA00022737"/>
    </source>
</evidence>
<sequence>MDIALIGYGGHSKVIFDIITMQKNKVVGIFDDKHSSLKMKGDVFLAPIDYVHDVLKINPHIKLVISIGNNKIRKQMFERLALPIEYYTTCIHPSACISPSAMIGKGTVIMPQTVINADAVIGHHTIINTGAVIEHDNEIGDYVHISPRSTLTGSVKVEEGVHLGSASVVIPKVTLGKWSVIGAGSTVIHSIPERVMAVGLPAQTKKILKWSDDLG</sequence>
<dbReference type="InterPro" id="IPR001451">
    <property type="entry name" value="Hexapep"/>
</dbReference>
<dbReference type="Pfam" id="PF17836">
    <property type="entry name" value="PglD_N"/>
    <property type="match status" value="1"/>
</dbReference>
<accession>A0ABR8QU70</accession>
<keyword evidence="1" id="KW-0808">Transferase</keyword>
<dbReference type="NCBIfam" id="TIGR03570">
    <property type="entry name" value="NeuD_NnaD"/>
    <property type="match status" value="1"/>
</dbReference>
<dbReference type="Gene3D" id="3.40.50.20">
    <property type="match status" value="1"/>
</dbReference>
<dbReference type="PANTHER" id="PTHR43300">
    <property type="entry name" value="ACETYLTRANSFERASE"/>
    <property type="match status" value="1"/>
</dbReference>
<evidence type="ECO:0000256" key="1">
    <source>
        <dbReference type="ARBA" id="ARBA00022679"/>
    </source>
</evidence>
<dbReference type="RefSeq" id="WP_191816794.1">
    <property type="nucleotide sequence ID" value="NZ_JACSQT010000012.1"/>
</dbReference>
<dbReference type="Pfam" id="PF00132">
    <property type="entry name" value="Hexapep"/>
    <property type="match status" value="1"/>
</dbReference>
<gene>
    <name evidence="4" type="ORF">H9655_18805</name>
</gene>